<keyword evidence="4" id="KW-1185">Reference proteome</keyword>
<feature type="transmembrane region" description="Helical" evidence="2">
    <location>
        <begin position="143"/>
        <end position="164"/>
    </location>
</feature>
<feature type="transmembrane region" description="Helical" evidence="2">
    <location>
        <begin position="361"/>
        <end position="382"/>
    </location>
</feature>
<dbReference type="KEGG" id="lel:PVL30_004653"/>
<dbReference type="HOGENOM" id="CLU_042296_0_0_1"/>
<feature type="compositionally biased region" description="Basic and acidic residues" evidence="1">
    <location>
        <begin position="428"/>
        <end position="446"/>
    </location>
</feature>
<protein>
    <submittedName>
        <fullName evidence="3">Uncharacterized protein</fullName>
    </submittedName>
</protein>
<dbReference type="GeneID" id="5232131"/>
<feature type="transmembrane region" description="Helical" evidence="2">
    <location>
        <begin position="176"/>
        <end position="206"/>
    </location>
</feature>
<feature type="transmembrane region" description="Helical" evidence="2">
    <location>
        <begin position="321"/>
        <end position="341"/>
    </location>
</feature>
<reference evidence="3 4" key="1">
    <citation type="journal article" date="2009" name="Nature">
        <title>Evolution of pathogenicity and sexual reproduction in eight Candida genomes.</title>
        <authorList>
            <person name="Butler G."/>
            <person name="Rasmussen M.D."/>
            <person name="Lin M.F."/>
            <person name="Santos M.A."/>
            <person name="Sakthikumar S."/>
            <person name="Munro C.A."/>
            <person name="Rheinbay E."/>
            <person name="Grabherr M."/>
            <person name="Forche A."/>
            <person name="Reedy J.L."/>
            <person name="Agrafioti I."/>
            <person name="Arnaud M.B."/>
            <person name="Bates S."/>
            <person name="Brown A.J."/>
            <person name="Brunke S."/>
            <person name="Costanzo M.C."/>
            <person name="Fitzpatrick D.A."/>
            <person name="de Groot P.W."/>
            <person name="Harris D."/>
            <person name="Hoyer L.L."/>
            <person name="Hube B."/>
            <person name="Klis F.M."/>
            <person name="Kodira C."/>
            <person name="Lennard N."/>
            <person name="Logue M.E."/>
            <person name="Martin R."/>
            <person name="Neiman A.M."/>
            <person name="Nikolaou E."/>
            <person name="Quail M.A."/>
            <person name="Quinn J."/>
            <person name="Santos M.C."/>
            <person name="Schmitzberger F.F."/>
            <person name="Sherlock G."/>
            <person name="Shah P."/>
            <person name="Silverstein K.A."/>
            <person name="Skrzypek M.S."/>
            <person name="Soll D."/>
            <person name="Staggs R."/>
            <person name="Stansfield I."/>
            <person name="Stumpf M.P."/>
            <person name="Sudbery P.E."/>
            <person name="Srikantha T."/>
            <person name="Zeng Q."/>
            <person name="Berman J."/>
            <person name="Berriman M."/>
            <person name="Heitman J."/>
            <person name="Gow N.A."/>
            <person name="Lorenz M.C."/>
            <person name="Birren B.W."/>
            <person name="Kellis M."/>
            <person name="Cuomo C.A."/>
        </authorList>
    </citation>
    <scope>NUCLEOTIDE SEQUENCE [LARGE SCALE GENOMIC DNA]</scope>
    <source>
        <strain evidence="4">ATCC 11503 / BCRC 21390 / CBS 2605 / JCM 1781 / NBRC 1676 / NRRL YB-4239</strain>
    </source>
</reference>
<dbReference type="InParanoid" id="A5E2J3"/>
<proteinExistence type="predicted"/>
<gene>
    <name evidence="3" type="ORF">LELG_03830</name>
</gene>
<keyword evidence="2" id="KW-1133">Transmembrane helix</keyword>
<dbReference type="Proteomes" id="UP000001996">
    <property type="component" value="Unassembled WGS sequence"/>
</dbReference>
<dbReference type="VEuPathDB" id="FungiDB:LELG_03830"/>
<feature type="transmembrane region" description="Helical" evidence="2">
    <location>
        <begin position="109"/>
        <end position="128"/>
    </location>
</feature>
<feature type="transmembrane region" description="Helical" evidence="2">
    <location>
        <begin position="218"/>
        <end position="243"/>
    </location>
</feature>
<keyword evidence="2" id="KW-0812">Transmembrane</keyword>
<dbReference type="STRING" id="379508.A5E2J3"/>
<dbReference type="OMA" id="IDLRFYR"/>
<dbReference type="InterPro" id="IPR021460">
    <property type="entry name" value="DUF3112"/>
</dbReference>
<evidence type="ECO:0000313" key="4">
    <source>
        <dbReference type="Proteomes" id="UP000001996"/>
    </source>
</evidence>
<dbReference type="EMBL" id="CH981528">
    <property type="protein sequence ID" value="EDK45651.1"/>
    <property type="molecule type" value="Genomic_DNA"/>
</dbReference>
<dbReference type="PANTHER" id="PTHR35184:SF1">
    <property type="entry name" value="INTEGRAL MEMBRANE PROTEIN"/>
    <property type="match status" value="1"/>
</dbReference>
<dbReference type="Pfam" id="PF11309">
    <property type="entry name" value="DUF3112"/>
    <property type="match status" value="1"/>
</dbReference>
<keyword evidence="2" id="KW-0472">Membrane</keyword>
<dbReference type="OrthoDB" id="3357002at2759"/>
<dbReference type="eggNOG" id="ENOG502S0ZE">
    <property type="taxonomic scope" value="Eukaryota"/>
</dbReference>
<evidence type="ECO:0000256" key="1">
    <source>
        <dbReference type="SAM" id="MobiDB-lite"/>
    </source>
</evidence>
<sequence>MTLTLPNIHEYTAVHGLMRLLQHQNNYPDPGSGAHVLSAQARNLLGPNIPDVMVGYTVAMQYNLFGDYPFTKDIAPSAVFTALFGLVLVAHLTIFTINYSRGHYFWPQIGFIVYAICRLLGFALRIAWSHDLSNTGIGVTGEVFLILPTVLLPSYNLILAQRIFTWRHPVGGSRRLFWNLMLTLYAVVAGVVAMTIVASTCMNIYLLGAPNFQRYIHVIQASSILIITYSLTAVALIALAFFFKPTRKDENLCTYQPWWIESFSPFYFVRKGEPQEAAMSFLKRNHNHRFAIRVIAATHHHYKMVKGLTTERGDLTHNTSMMIIAATTLIILIGAILRSVVCFQARIMYERSAVGSAAMMYVWWGGLEIVVNILYLVGRVDLRFYRPDRLPKHIQHINTAEQSLYPSEIESTVDIDEHGRVIESGNHSIKEEDYDTDKTDESRNSSDTDEFYFYDGPAAGGEDTSFSSPESQYVPDINGQKGSRASQLARKKPQLPYPNNEKSDAESDFQF</sequence>
<evidence type="ECO:0000256" key="2">
    <source>
        <dbReference type="SAM" id="Phobius"/>
    </source>
</evidence>
<feature type="region of interest" description="Disordered" evidence="1">
    <location>
        <begin position="421"/>
        <end position="511"/>
    </location>
</feature>
<accession>A5E2J3</accession>
<dbReference type="RefSeq" id="XP_001524798.1">
    <property type="nucleotide sequence ID" value="XM_001524748.1"/>
</dbReference>
<organism evidence="3 4">
    <name type="scientific">Lodderomyces elongisporus (strain ATCC 11503 / CBS 2605 / JCM 1781 / NBRC 1676 / NRRL YB-4239)</name>
    <name type="common">Yeast</name>
    <name type="synonym">Saccharomyces elongisporus</name>
    <dbReference type="NCBI Taxonomy" id="379508"/>
    <lineage>
        <taxon>Eukaryota</taxon>
        <taxon>Fungi</taxon>
        <taxon>Dikarya</taxon>
        <taxon>Ascomycota</taxon>
        <taxon>Saccharomycotina</taxon>
        <taxon>Pichiomycetes</taxon>
        <taxon>Debaryomycetaceae</taxon>
        <taxon>Candida/Lodderomyces clade</taxon>
        <taxon>Lodderomyces</taxon>
    </lineage>
</organism>
<evidence type="ECO:0000313" key="3">
    <source>
        <dbReference type="EMBL" id="EDK45651.1"/>
    </source>
</evidence>
<feature type="transmembrane region" description="Helical" evidence="2">
    <location>
        <begin position="74"/>
        <end position="97"/>
    </location>
</feature>
<dbReference type="PANTHER" id="PTHR35184">
    <property type="entry name" value="YALI0C10208P"/>
    <property type="match status" value="1"/>
</dbReference>
<name>A5E2J3_LODEL</name>
<dbReference type="AlphaFoldDB" id="A5E2J3"/>